<organism evidence="4 5">
    <name type="scientific">Dictyocaulus viviparus</name>
    <name type="common">Bovine lungworm</name>
    <dbReference type="NCBI Taxonomy" id="29172"/>
    <lineage>
        <taxon>Eukaryota</taxon>
        <taxon>Metazoa</taxon>
        <taxon>Ecdysozoa</taxon>
        <taxon>Nematoda</taxon>
        <taxon>Chromadorea</taxon>
        <taxon>Rhabditida</taxon>
        <taxon>Rhabditina</taxon>
        <taxon>Rhabditomorpha</taxon>
        <taxon>Strongyloidea</taxon>
        <taxon>Metastrongylidae</taxon>
        <taxon>Dictyocaulus</taxon>
    </lineage>
</organism>
<dbReference type="Pfam" id="PF25057">
    <property type="entry name" value="CUT_N"/>
    <property type="match status" value="1"/>
</dbReference>
<dbReference type="Proteomes" id="UP000053766">
    <property type="component" value="Unassembled WGS sequence"/>
</dbReference>
<reference evidence="4 5" key="1">
    <citation type="submission" date="2013-11" db="EMBL/GenBank/DDBJ databases">
        <title>Draft genome of the bovine lungworm Dictyocaulus viviparus.</title>
        <authorList>
            <person name="Mitreva M."/>
        </authorList>
    </citation>
    <scope>NUCLEOTIDE SEQUENCE [LARGE SCALE GENOMIC DNA]</scope>
    <source>
        <strain evidence="4 5">HannoverDv2000</strain>
    </source>
</reference>
<gene>
    <name evidence="4" type="ORF">DICVIV_12532</name>
</gene>
<keyword evidence="1" id="KW-0193">Cuticle</keyword>
<accession>A0A0D8XA89</accession>
<evidence type="ECO:0000259" key="3">
    <source>
        <dbReference type="PROSITE" id="PS51034"/>
    </source>
</evidence>
<dbReference type="EMBL" id="KN716814">
    <property type="protein sequence ID" value="KJH41488.1"/>
    <property type="molecule type" value="Genomic_DNA"/>
</dbReference>
<sequence length="102" mass="11644">MRFVLLAKIFVKNQRRSADCFVVYSIEENSTEPEFMLPLDRISACGIDLLRMPSRGLELSSVIVFAFHPSFVTAGDQAFAVHCVFQQRPITVSAQFDFIRLR</sequence>
<dbReference type="InterPro" id="IPR051962">
    <property type="entry name" value="Cuticlin"/>
</dbReference>
<dbReference type="InterPro" id="IPR056953">
    <property type="entry name" value="CUT_N"/>
</dbReference>
<evidence type="ECO:0000256" key="1">
    <source>
        <dbReference type="ARBA" id="ARBA00022460"/>
    </source>
</evidence>
<dbReference type="PANTHER" id="PTHR22907:SF54">
    <property type="entry name" value="GH04558P"/>
    <property type="match status" value="1"/>
</dbReference>
<protein>
    <recommendedName>
        <fullName evidence="3">ZP domain-containing protein</fullName>
    </recommendedName>
</protein>
<dbReference type="AlphaFoldDB" id="A0A0D8XA89"/>
<dbReference type="InterPro" id="IPR001507">
    <property type="entry name" value="ZP_dom"/>
</dbReference>
<dbReference type="PANTHER" id="PTHR22907">
    <property type="entry name" value="GH04558P"/>
    <property type="match status" value="1"/>
</dbReference>
<keyword evidence="5" id="KW-1185">Reference proteome</keyword>
<evidence type="ECO:0000313" key="5">
    <source>
        <dbReference type="Proteomes" id="UP000053766"/>
    </source>
</evidence>
<feature type="domain" description="ZP" evidence="3">
    <location>
        <begin position="1"/>
        <end position="102"/>
    </location>
</feature>
<name>A0A0D8XA89_DICVI</name>
<dbReference type="OrthoDB" id="6432511at2759"/>
<evidence type="ECO:0000256" key="2">
    <source>
        <dbReference type="ARBA" id="ARBA00022729"/>
    </source>
</evidence>
<reference evidence="5" key="2">
    <citation type="journal article" date="2016" name="Sci. Rep.">
        <title>Dictyocaulus viviparus genome, variome and transcriptome elucidate lungworm biology and support future intervention.</title>
        <authorList>
            <person name="McNulty S.N."/>
            <person name="Strube C."/>
            <person name="Rosa B.A."/>
            <person name="Martin J.C."/>
            <person name="Tyagi R."/>
            <person name="Choi Y.J."/>
            <person name="Wang Q."/>
            <person name="Hallsworth Pepin K."/>
            <person name="Zhang X."/>
            <person name="Ozersky P."/>
            <person name="Wilson R.K."/>
            <person name="Sternberg P.W."/>
            <person name="Gasser R.B."/>
            <person name="Mitreva M."/>
        </authorList>
    </citation>
    <scope>NUCLEOTIDE SEQUENCE [LARGE SCALE GENOMIC DNA]</scope>
    <source>
        <strain evidence="5">HannoverDv2000</strain>
    </source>
</reference>
<evidence type="ECO:0000313" key="4">
    <source>
        <dbReference type="EMBL" id="KJH41488.1"/>
    </source>
</evidence>
<proteinExistence type="predicted"/>
<keyword evidence="2" id="KW-0732">Signal</keyword>
<dbReference type="GO" id="GO:0042302">
    <property type="term" value="F:structural constituent of cuticle"/>
    <property type="evidence" value="ECO:0007669"/>
    <property type="project" value="UniProtKB-KW"/>
</dbReference>
<dbReference type="PROSITE" id="PS51034">
    <property type="entry name" value="ZP_2"/>
    <property type="match status" value="1"/>
</dbReference>